<dbReference type="RefSeq" id="WP_185044254.1">
    <property type="nucleotide sequence ID" value="NZ_BAABFG010000005.1"/>
</dbReference>
<name>A0A7W7H4V3_9ACTN</name>
<proteinExistence type="predicted"/>
<reference evidence="2 3" key="1">
    <citation type="submission" date="2020-08" db="EMBL/GenBank/DDBJ databases">
        <title>Sequencing the genomes of 1000 actinobacteria strains.</title>
        <authorList>
            <person name="Klenk H.-P."/>
        </authorList>
    </citation>
    <scope>NUCLEOTIDE SEQUENCE [LARGE SCALE GENOMIC DNA]</scope>
    <source>
        <strain evidence="2 3">DSM 45809</strain>
    </source>
</reference>
<dbReference type="Pfam" id="PF03995">
    <property type="entry name" value="Inhibitor_I36"/>
    <property type="match status" value="1"/>
</dbReference>
<feature type="signal peptide" evidence="1">
    <location>
        <begin position="1"/>
        <end position="29"/>
    </location>
</feature>
<evidence type="ECO:0008006" key="4">
    <source>
        <dbReference type="Google" id="ProtNLM"/>
    </source>
</evidence>
<sequence length="121" mass="12829">MSQRIKVMVAGAAIATLGTTFLAVSPAYAVSCPSGQYCIYPQLNFGGTPVHYTASTSQLPEPWNDDTFSAINNTSRGLRIYRGSNYGGSHTCIQPHQSIADLTFFSVGRWGSSAKLGSSCG</sequence>
<comment type="caution">
    <text evidence="2">The sequence shown here is derived from an EMBL/GenBank/DDBJ whole genome shotgun (WGS) entry which is preliminary data.</text>
</comment>
<evidence type="ECO:0000313" key="3">
    <source>
        <dbReference type="Proteomes" id="UP000546162"/>
    </source>
</evidence>
<keyword evidence="3" id="KW-1185">Reference proteome</keyword>
<feature type="chain" id="PRO_5030933333" description="Peptidase inhibitor family I36" evidence="1">
    <location>
        <begin position="30"/>
        <end position="121"/>
    </location>
</feature>
<gene>
    <name evidence="2" type="ORF">BJY16_007495</name>
</gene>
<dbReference type="Gene3D" id="2.60.20.10">
    <property type="entry name" value="Crystallins"/>
    <property type="match status" value="1"/>
</dbReference>
<organism evidence="2 3">
    <name type="scientific">Actinoplanes octamycinicus</name>
    <dbReference type="NCBI Taxonomy" id="135948"/>
    <lineage>
        <taxon>Bacteria</taxon>
        <taxon>Bacillati</taxon>
        <taxon>Actinomycetota</taxon>
        <taxon>Actinomycetes</taxon>
        <taxon>Micromonosporales</taxon>
        <taxon>Micromonosporaceae</taxon>
        <taxon>Actinoplanes</taxon>
    </lineage>
</organism>
<dbReference type="EMBL" id="JACHNB010000001">
    <property type="protein sequence ID" value="MBB4744036.1"/>
    <property type="molecule type" value="Genomic_DNA"/>
</dbReference>
<dbReference type="Proteomes" id="UP000546162">
    <property type="component" value="Unassembled WGS sequence"/>
</dbReference>
<protein>
    <recommendedName>
        <fullName evidence="4">Peptidase inhibitor family I36</fullName>
    </recommendedName>
</protein>
<dbReference type="AlphaFoldDB" id="A0A7W7H4V3"/>
<evidence type="ECO:0000256" key="1">
    <source>
        <dbReference type="SAM" id="SignalP"/>
    </source>
</evidence>
<evidence type="ECO:0000313" key="2">
    <source>
        <dbReference type="EMBL" id="MBB4744036.1"/>
    </source>
</evidence>
<accession>A0A7W7H4V3</accession>
<keyword evidence="1" id="KW-0732">Signal</keyword>